<dbReference type="InterPro" id="IPR044660">
    <property type="entry name" value="IBH1-like"/>
</dbReference>
<accession>A0A6J1HUQ3</accession>
<proteinExistence type="predicted"/>
<keyword evidence="6" id="KW-1185">Reference proteome</keyword>
<reference evidence="7" key="1">
    <citation type="submission" date="2025-08" db="UniProtKB">
        <authorList>
            <consortium name="RefSeq"/>
        </authorList>
    </citation>
    <scope>IDENTIFICATION</scope>
    <source>
        <tissue evidence="7">Young leaves</tissue>
    </source>
</reference>
<dbReference type="PANTHER" id="PTHR33124:SF5">
    <property type="entry name" value="TRANSCRIPTION FACTOR IBH1-LIKE 1"/>
    <property type="match status" value="1"/>
</dbReference>
<dbReference type="GO" id="GO:0005634">
    <property type="term" value="C:nucleus"/>
    <property type="evidence" value="ECO:0007669"/>
    <property type="project" value="UniProtKB-SubCell"/>
</dbReference>
<dbReference type="GO" id="GO:0006355">
    <property type="term" value="P:regulation of DNA-templated transcription"/>
    <property type="evidence" value="ECO:0007669"/>
    <property type="project" value="InterPro"/>
</dbReference>
<evidence type="ECO:0000256" key="1">
    <source>
        <dbReference type="ARBA" id="ARBA00004123"/>
    </source>
</evidence>
<protein>
    <submittedName>
        <fullName evidence="7">Transcription factor IBH1-like 1</fullName>
    </submittedName>
</protein>
<evidence type="ECO:0000256" key="2">
    <source>
        <dbReference type="ARBA" id="ARBA00023015"/>
    </source>
</evidence>
<sequence>MNSMCLHVPCLSLNAPPLPCFNHINSSVSHASLFISLSILHFSSLFLRMRNPSCLKREFLKKWMMGLEIYTTSNKNMTVTQRKNAIKLSADIALASSRNCATRWSQALIAATSVDDGSRLVADVLLGRTTNPKITRIMWSSVKIVKRSRRVQRMRRKCKKPAAELIAKTLARKRRKVLRGLVPGGEFMDEISLIEETLDYISALQAQVDVMRCLATAYIPSSS</sequence>
<dbReference type="OrthoDB" id="1922093at2759"/>
<dbReference type="PANTHER" id="PTHR33124">
    <property type="entry name" value="TRANSCRIPTION FACTOR IBH1-LIKE 1"/>
    <property type="match status" value="1"/>
</dbReference>
<dbReference type="Pfam" id="PF26576">
    <property type="entry name" value="IBH1_N"/>
    <property type="match status" value="1"/>
</dbReference>
<dbReference type="InterPro" id="IPR059002">
    <property type="entry name" value="IBH1_N"/>
</dbReference>
<gene>
    <name evidence="7" type="primary">LOC111468009</name>
</gene>
<keyword evidence="2" id="KW-0805">Transcription regulation</keyword>
<evidence type="ECO:0000256" key="4">
    <source>
        <dbReference type="ARBA" id="ARBA00023242"/>
    </source>
</evidence>
<name>A0A6J1HUQ3_CUCMA</name>
<dbReference type="Proteomes" id="UP000504608">
    <property type="component" value="Unplaced"/>
</dbReference>
<evidence type="ECO:0000313" key="6">
    <source>
        <dbReference type="Proteomes" id="UP000504608"/>
    </source>
</evidence>
<comment type="subcellular location">
    <subcellularLocation>
        <location evidence="1">Nucleus</location>
    </subcellularLocation>
</comment>
<evidence type="ECO:0000256" key="3">
    <source>
        <dbReference type="ARBA" id="ARBA00023163"/>
    </source>
</evidence>
<dbReference type="CDD" id="cd11444">
    <property type="entry name" value="bHLH_AtIBH1_like"/>
    <property type="match status" value="1"/>
</dbReference>
<dbReference type="AlphaFoldDB" id="A0A6J1HUQ3"/>
<dbReference type="InterPro" id="IPR044549">
    <property type="entry name" value="bHLH_AtIBH1-like"/>
</dbReference>
<organism evidence="6 7">
    <name type="scientific">Cucurbita maxima</name>
    <name type="common">Pumpkin</name>
    <name type="synonym">Winter squash</name>
    <dbReference type="NCBI Taxonomy" id="3661"/>
    <lineage>
        <taxon>Eukaryota</taxon>
        <taxon>Viridiplantae</taxon>
        <taxon>Streptophyta</taxon>
        <taxon>Embryophyta</taxon>
        <taxon>Tracheophyta</taxon>
        <taxon>Spermatophyta</taxon>
        <taxon>Magnoliopsida</taxon>
        <taxon>eudicotyledons</taxon>
        <taxon>Gunneridae</taxon>
        <taxon>Pentapetalae</taxon>
        <taxon>rosids</taxon>
        <taxon>fabids</taxon>
        <taxon>Cucurbitales</taxon>
        <taxon>Cucurbitaceae</taxon>
        <taxon>Cucurbiteae</taxon>
        <taxon>Cucurbita</taxon>
    </lineage>
</organism>
<dbReference type="KEGG" id="cmax:111468009"/>
<dbReference type="GeneID" id="111468009"/>
<dbReference type="RefSeq" id="XP_022968867.1">
    <property type="nucleotide sequence ID" value="XM_023113099.1"/>
</dbReference>
<evidence type="ECO:0000313" key="7">
    <source>
        <dbReference type="RefSeq" id="XP_022968867.1"/>
    </source>
</evidence>
<evidence type="ECO:0000259" key="5">
    <source>
        <dbReference type="Pfam" id="PF26576"/>
    </source>
</evidence>
<keyword evidence="3" id="KW-0804">Transcription</keyword>
<keyword evidence="4" id="KW-0539">Nucleus</keyword>
<feature type="domain" description="IBH1-like N-terminal" evidence="5">
    <location>
        <begin position="54"/>
        <end position="111"/>
    </location>
</feature>